<feature type="compositionally biased region" description="Pro residues" evidence="5">
    <location>
        <begin position="615"/>
        <end position="625"/>
    </location>
</feature>
<feature type="region of interest" description="Disordered" evidence="5">
    <location>
        <begin position="1"/>
        <end position="159"/>
    </location>
</feature>
<feature type="compositionally biased region" description="Gly residues" evidence="5">
    <location>
        <begin position="375"/>
        <end position="385"/>
    </location>
</feature>
<feature type="region of interest" description="Disordered" evidence="5">
    <location>
        <begin position="337"/>
        <end position="442"/>
    </location>
</feature>
<dbReference type="PROSITE" id="PS01358">
    <property type="entry name" value="ZF_RANBP2_1"/>
    <property type="match status" value="1"/>
</dbReference>
<dbReference type="InterPro" id="IPR036443">
    <property type="entry name" value="Znf_RanBP2_sf"/>
</dbReference>
<evidence type="ECO:0000256" key="5">
    <source>
        <dbReference type="SAM" id="MobiDB-lite"/>
    </source>
</evidence>
<evidence type="ECO:0000256" key="1">
    <source>
        <dbReference type="ARBA" id="ARBA00022723"/>
    </source>
</evidence>
<evidence type="ECO:0000259" key="6">
    <source>
        <dbReference type="PROSITE" id="PS50199"/>
    </source>
</evidence>
<feature type="region of interest" description="Disordered" evidence="5">
    <location>
        <begin position="300"/>
        <end position="323"/>
    </location>
</feature>
<feature type="compositionally biased region" description="Gly residues" evidence="5">
    <location>
        <begin position="349"/>
        <end position="365"/>
    </location>
</feature>
<feature type="compositionally biased region" description="Basic and acidic residues" evidence="5">
    <location>
        <begin position="1"/>
        <end position="14"/>
    </location>
</feature>
<accession>A0A0G4GUC1</accession>
<feature type="compositionally biased region" description="Low complexity" evidence="5">
    <location>
        <begin position="568"/>
        <end position="583"/>
    </location>
</feature>
<proteinExistence type="predicted"/>
<organism evidence="7">
    <name type="scientific">Chromera velia CCMP2878</name>
    <dbReference type="NCBI Taxonomy" id="1169474"/>
    <lineage>
        <taxon>Eukaryota</taxon>
        <taxon>Sar</taxon>
        <taxon>Alveolata</taxon>
        <taxon>Colpodellida</taxon>
        <taxon>Chromeraceae</taxon>
        <taxon>Chromera</taxon>
    </lineage>
</organism>
<feature type="domain" description="RanBP2-type" evidence="6">
    <location>
        <begin position="442"/>
        <end position="472"/>
    </location>
</feature>
<sequence length="682" mass="69794">VHDTNRKGQGRKLDIAFPSSAPPPQGRDRESASAGGDRGGRGERRRADGGAWDPNDDYPLAVGGGAERSRGGRRGRGGRERDANGGATRLQYVRRGADHEGGGVEDLGIGRRGRGGDGPPPGLSSIPRGSTDDSEETPDKGRHSAALARPPRARRPSDAEKLALVPTGKDVAFLTAFAELVDAAVSGKLGPEVADIREPSQVQIARLQKKVAGQSAVDVRTLGKLTDDLGAEDVPVSVLEACQALRPSYFIARGQESDSSLLAWIGRVSETLCRLDPSALGLLSVYVRLLVDHEPHAGNMEEFPSLADGMEKGGGEGGATEPKGAYASAAISAGRAAQSAAGAPKRGSPAGGGPGSWRNAAGGGRLNLESDFPSLGGGGGGGAGGNSAAWARGGGGPPPGLPVSTPSGNKKGGKRKETPADFMPGPRPASGQSPAWPLPEPVSGPKWSCPLCTFDNPETQNACEQCHTRRQKGGKQKGQRELPPCPLPPAPLASAAAAPSVTPVVERETPAVIPTPVETPKPQPRIMNDDDPPLTALLTQSKKEKGQKQKGPKGPAPSTVAPQPVHWGPSASSSSSSSAAQGPASPPTAVTAAMFFSTQSQQGQASQSRPKAPQAGPPREPPAPVAAPGDFPTLGLGGPPPPSKGRQMPVEPSETGGGLQGAWAKGGPQKGGNRKPRVMNWF</sequence>
<dbReference type="Gene3D" id="2.30.30.380">
    <property type="entry name" value="Zn-finger domain of Sec23/24"/>
    <property type="match status" value="1"/>
</dbReference>
<feature type="non-terminal residue" evidence="7">
    <location>
        <position position="1"/>
    </location>
</feature>
<feature type="compositionally biased region" description="Basic and acidic residues" evidence="5">
    <location>
        <begin position="38"/>
        <end position="48"/>
    </location>
</feature>
<dbReference type="AlphaFoldDB" id="A0A0G4GUC1"/>
<dbReference type="SMART" id="SM00547">
    <property type="entry name" value="ZnF_RBZ"/>
    <property type="match status" value="1"/>
</dbReference>
<feature type="compositionally biased region" description="Basic residues" evidence="5">
    <location>
        <begin position="672"/>
        <end position="682"/>
    </location>
</feature>
<name>A0A0G4GUC1_9ALVE</name>
<dbReference type="InterPro" id="IPR001876">
    <property type="entry name" value="Znf_RanBP2"/>
</dbReference>
<evidence type="ECO:0000256" key="4">
    <source>
        <dbReference type="PROSITE-ProRule" id="PRU00322"/>
    </source>
</evidence>
<evidence type="ECO:0000313" key="7">
    <source>
        <dbReference type="EMBL" id="CEM34311.1"/>
    </source>
</evidence>
<gene>
    <name evidence="7" type="ORF">Cvel_23395</name>
</gene>
<keyword evidence="3" id="KW-0862">Zinc</keyword>
<dbReference type="VEuPathDB" id="CryptoDB:Cvel_23395"/>
<feature type="region of interest" description="Disordered" evidence="5">
    <location>
        <begin position="462"/>
        <end position="682"/>
    </location>
</feature>
<evidence type="ECO:0000256" key="3">
    <source>
        <dbReference type="ARBA" id="ARBA00022833"/>
    </source>
</evidence>
<dbReference type="EMBL" id="CDMZ01001553">
    <property type="protein sequence ID" value="CEM34311.1"/>
    <property type="molecule type" value="Genomic_DNA"/>
</dbReference>
<dbReference type="GO" id="GO:0008270">
    <property type="term" value="F:zinc ion binding"/>
    <property type="evidence" value="ECO:0007669"/>
    <property type="project" value="UniProtKB-KW"/>
</dbReference>
<feature type="compositionally biased region" description="Basic residues" evidence="5">
    <location>
        <begin position="468"/>
        <end position="477"/>
    </location>
</feature>
<feature type="compositionally biased region" description="Low complexity" evidence="5">
    <location>
        <begin position="597"/>
        <end position="614"/>
    </location>
</feature>
<protein>
    <recommendedName>
        <fullName evidence="6">RanBP2-type domain-containing protein</fullName>
    </recommendedName>
</protein>
<keyword evidence="2 4" id="KW-0863">Zinc-finger</keyword>
<dbReference type="SUPFAM" id="SSF90209">
    <property type="entry name" value="Ran binding protein zinc finger-like"/>
    <property type="match status" value="1"/>
</dbReference>
<keyword evidence="1" id="KW-0479">Metal-binding</keyword>
<reference evidence="7" key="1">
    <citation type="submission" date="2014-11" db="EMBL/GenBank/DDBJ databases">
        <authorList>
            <person name="Otto D Thomas"/>
            <person name="Naeem Raeece"/>
        </authorList>
    </citation>
    <scope>NUCLEOTIDE SEQUENCE</scope>
</reference>
<dbReference type="PROSITE" id="PS50199">
    <property type="entry name" value="ZF_RANBP2_2"/>
    <property type="match status" value="1"/>
</dbReference>
<evidence type="ECO:0000256" key="2">
    <source>
        <dbReference type="ARBA" id="ARBA00022771"/>
    </source>
</evidence>